<reference evidence="1 2" key="1">
    <citation type="journal article" date="2014" name="Proc. Natl. Acad. Sci. U.S.A.">
        <title>Functional type 2 photosynthetic reaction centers found in the rare bacterial phylum Gemmatimonadetes.</title>
        <authorList>
            <person name="Zeng Y."/>
            <person name="Feng F."/>
            <person name="Medova H."/>
            <person name="Dean J."/>
            <person name="Koblizek M."/>
        </authorList>
    </citation>
    <scope>NUCLEOTIDE SEQUENCE [LARGE SCALE GENOMIC DNA]</scope>
    <source>
        <strain evidence="1 2">AP64</strain>
    </source>
</reference>
<reference evidence="1 2" key="2">
    <citation type="journal article" date="2016" name="Environ. Microbiol. Rep.">
        <title>Metagenomic evidence for the presence of phototrophic Gemmatimonadetes bacteria in diverse environments.</title>
        <authorList>
            <person name="Zeng Y."/>
            <person name="Baumbach J."/>
            <person name="Barbosa E.G."/>
            <person name="Azevedo V."/>
            <person name="Zhang C."/>
            <person name="Koblizek M."/>
        </authorList>
    </citation>
    <scope>NUCLEOTIDE SEQUENCE [LARGE SCALE GENOMIC DNA]</scope>
    <source>
        <strain evidence="1 2">AP64</strain>
    </source>
</reference>
<dbReference type="STRING" id="1379270.GEMMAAP_00320"/>
<dbReference type="AlphaFoldDB" id="A0A143BFC2"/>
<dbReference type="EMBL" id="CP011454">
    <property type="protein sequence ID" value="AMW03707.1"/>
    <property type="molecule type" value="Genomic_DNA"/>
</dbReference>
<dbReference type="Proteomes" id="UP000076404">
    <property type="component" value="Chromosome"/>
</dbReference>
<sequence>MSGTPSSSMRLAEYKVPGAAGSVPVEVVVYFFGPGQGGSPEANLERWKSQFSNPAGGAVPELVAHETVRGMPYTIAEYRGTYARGMGNGSSADAARPDHILMAVVAETPKGTLFFQCFGPSAAMTTQRAACLSFAKGLTP</sequence>
<dbReference type="eggNOG" id="ENOG5032RX7">
    <property type="taxonomic scope" value="Bacteria"/>
</dbReference>
<accession>A0A143BFC2</accession>
<evidence type="ECO:0008006" key="3">
    <source>
        <dbReference type="Google" id="ProtNLM"/>
    </source>
</evidence>
<name>A0A143BFC2_9BACT</name>
<protein>
    <recommendedName>
        <fullName evidence="3">DUF1795 domain-containing protein</fullName>
    </recommendedName>
</protein>
<proteinExistence type="predicted"/>
<keyword evidence="2" id="KW-1185">Reference proteome</keyword>
<gene>
    <name evidence="1" type="ORF">GEMMAAP_00320</name>
</gene>
<dbReference type="KEGG" id="gph:GEMMAAP_00320"/>
<organism evidence="1 2">
    <name type="scientific">Gemmatimonas phototrophica</name>
    <dbReference type="NCBI Taxonomy" id="1379270"/>
    <lineage>
        <taxon>Bacteria</taxon>
        <taxon>Pseudomonadati</taxon>
        <taxon>Gemmatimonadota</taxon>
        <taxon>Gemmatimonadia</taxon>
        <taxon>Gemmatimonadales</taxon>
        <taxon>Gemmatimonadaceae</taxon>
        <taxon>Gemmatimonas</taxon>
    </lineage>
</organism>
<evidence type="ECO:0000313" key="2">
    <source>
        <dbReference type="Proteomes" id="UP000076404"/>
    </source>
</evidence>
<evidence type="ECO:0000313" key="1">
    <source>
        <dbReference type="EMBL" id="AMW03707.1"/>
    </source>
</evidence>